<dbReference type="AlphaFoldDB" id="A0A0E9U749"/>
<proteinExistence type="predicted"/>
<sequence>MSRRIDAVIEFKNNPNIRNFTSFIYFKVHPLT</sequence>
<evidence type="ECO:0000313" key="1">
    <source>
        <dbReference type="EMBL" id="JAH60758.1"/>
    </source>
</evidence>
<name>A0A0E9U749_ANGAN</name>
<accession>A0A0E9U749</accession>
<organism evidence="1">
    <name type="scientific">Anguilla anguilla</name>
    <name type="common">European freshwater eel</name>
    <name type="synonym">Muraena anguilla</name>
    <dbReference type="NCBI Taxonomy" id="7936"/>
    <lineage>
        <taxon>Eukaryota</taxon>
        <taxon>Metazoa</taxon>
        <taxon>Chordata</taxon>
        <taxon>Craniata</taxon>
        <taxon>Vertebrata</taxon>
        <taxon>Euteleostomi</taxon>
        <taxon>Actinopterygii</taxon>
        <taxon>Neopterygii</taxon>
        <taxon>Teleostei</taxon>
        <taxon>Anguilliformes</taxon>
        <taxon>Anguillidae</taxon>
        <taxon>Anguilla</taxon>
    </lineage>
</organism>
<reference evidence="1" key="1">
    <citation type="submission" date="2014-11" db="EMBL/GenBank/DDBJ databases">
        <authorList>
            <person name="Amaro Gonzalez C."/>
        </authorList>
    </citation>
    <scope>NUCLEOTIDE SEQUENCE</scope>
</reference>
<protein>
    <submittedName>
        <fullName evidence="1">Uncharacterized protein</fullName>
    </submittedName>
</protein>
<reference evidence="1" key="2">
    <citation type="journal article" date="2015" name="Fish Shellfish Immunol.">
        <title>Early steps in the European eel (Anguilla anguilla)-Vibrio vulnificus interaction in the gills: Role of the RtxA13 toxin.</title>
        <authorList>
            <person name="Callol A."/>
            <person name="Pajuelo D."/>
            <person name="Ebbesson L."/>
            <person name="Teles M."/>
            <person name="MacKenzie S."/>
            <person name="Amaro C."/>
        </authorList>
    </citation>
    <scope>NUCLEOTIDE SEQUENCE</scope>
</reference>
<dbReference type="EMBL" id="GBXM01047819">
    <property type="protein sequence ID" value="JAH60758.1"/>
    <property type="molecule type" value="Transcribed_RNA"/>
</dbReference>